<evidence type="ECO:0000256" key="1">
    <source>
        <dbReference type="ARBA" id="ARBA00022723"/>
    </source>
</evidence>
<dbReference type="AlphaFoldDB" id="U1MT78"/>
<dbReference type="HOGENOM" id="CLU_017266_4_3_2"/>
<dbReference type="InterPro" id="IPR000587">
    <property type="entry name" value="Creatinase_N"/>
</dbReference>
<dbReference type="InterPro" id="IPR050659">
    <property type="entry name" value="Peptidase_M24B"/>
</dbReference>
<feature type="domain" description="Creatinase N-terminal" evidence="6">
    <location>
        <begin position="30"/>
        <end position="104"/>
    </location>
</feature>
<reference evidence="7 8" key="1">
    <citation type="journal article" date="2013" name="PLoS ONE">
        <title>Assembly-driven community genomics of a hypersaline microbial ecosystem.</title>
        <authorList>
            <person name="Podell S."/>
            <person name="Ugalde J.A."/>
            <person name="Narasingarao P."/>
            <person name="Banfield J.F."/>
            <person name="Heidelberg K.B."/>
            <person name="Allen E.E."/>
        </authorList>
    </citation>
    <scope>NUCLEOTIDE SEQUENCE [LARGE SCALE GENOMIC DNA]</scope>
    <source>
        <strain evidence="8">J07HQW1</strain>
    </source>
</reference>
<comment type="similarity">
    <text evidence="3">Belongs to the peptidase M24B family.</text>
</comment>
<dbReference type="InterPro" id="IPR029149">
    <property type="entry name" value="Creatin/AminoP/Spt16_N"/>
</dbReference>
<protein>
    <submittedName>
        <fullName evidence="7">Xaa-pro aminopeptidase</fullName>
    </submittedName>
</protein>
<dbReference type="Gene3D" id="3.90.230.10">
    <property type="entry name" value="Creatinase/methionine aminopeptidase superfamily"/>
    <property type="match status" value="1"/>
</dbReference>
<proteinExistence type="inferred from homology"/>
<name>U1MT78_9EURY</name>
<keyword evidence="2" id="KW-0378">Hydrolase</keyword>
<dbReference type="SUPFAM" id="SSF55920">
    <property type="entry name" value="Creatinase/aminopeptidase"/>
    <property type="match status" value="1"/>
</dbReference>
<sequence length="414" mass="44899">MNIDSDSDSNSNDNSSTNTGLTPQPDFSDLDTYLENMNVDGYLVDADGSSSTQRYLSGFDAPDPFMTVYTPEKTALLVSALEYGRAQTESRADSVSRLADYDYRSIVSDCDAPTAKARVTAQWLQDHDVTHVVTPERFPLGPADKLREHDLSVSAETDDVVTTIRAEKTETEIEHIRDAQKANEAAMETAATIIDSATVTDGTLYYDNEILTSERIKQAIETTLLRHGCALDETIVACGSDAADPHNRGHGPLSVDEPIVVDIFPQSKQTHYHADMTRTFLKGTPDETLSDWFELTQTALTAAIDAIEPGITGESVHDVVCDIYEDAEISTLRSDPTAETGFIHSTGHGVGLDVHELPRVSPDGGELKPGHVITVEPGVYDPAVGGLRIEDLVVVTDSGVENLTTYPITPLEAQ</sequence>
<dbReference type="GO" id="GO:0046872">
    <property type="term" value="F:metal ion binding"/>
    <property type="evidence" value="ECO:0007669"/>
    <property type="project" value="UniProtKB-KW"/>
</dbReference>
<dbReference type="Pfam" id="PF00557">
    <property type="entry name" value="Peptidase_M24"/>
    <property type="match status" value="1"/>
</dbReference>
<evidence type="ECO:0000256" key="4">
    <source>
        <dbReference type="SAM" id="MobiDB-lite"/>
    </source>
</evidence>
<dbReference type="InterPro" id="IPR001131">
    <property type="entry name" value="Peptidase_M24B_aminopep-P_CS"/>
</dbReference>
<dbReference type="InterPro" id="IPR036005">
    <property type="entry name" value="Creatinase/aminopeptidase-like"/>
</dbReference>
<dbReference type="InterPro" id="IPR000994">
    <property type="entry name" value="Pept_M24"/>
</dbReference>
<dbReference type="Proteomes" id="UP000030649">
    <property type="component" value="Unassembled WGS sequence"/>
</dbReference>
<feature type="domain" description="Peptidase M24" evidence="5">
    <location>
        <begin position="174"/>
        <end position="397"/>
    </location>
</feature>
<dbReference type="PANTHER" id="PTHR46112">
    <property type="entry name" value="AMINOPEPTIDASE"/>
    <property type="match status" value="1"/>
</dbReference>
<feature type="region of interest" description="Disordered" evidence="4">
    <location>
        <begin position="1"/>
        <end position="30"/>
    </location>
</feature>
<evidence type="ECO:0000256" key="2">
    <source>
        <dbReference type="ARBA" id="ARBA00022801"/>
    </source>
</evidence>
<dbReference type="PANTHER" id="PTHR46112:SF2">
    <property type="entry name" value="XAA-PRO AMINOPEPTIDASE P-RELATED"/>
    <property type="match status" value="1"/>
</dbReference>
<dbReference type="PROSITE" id="PS00491">
    <property type="entry name" value="PROLINE_PEPTIDASE"/>
    <property type="match status" value="1"/>
</dbReference>
<evidence type="ECO:0000259" key="6">
    <source>
        <dbReference type="Pfam" id="PF01321"/>
    </source>
</evidence>
<dbReference type="Gene3D" id="3.40.350.10">
    <property type="entry name" value="Creatinase/prolidase N-terminal domain"/>
    <property type="match status" value="1"/>
</dbReference>
<dbReference type="STRING" id="1238424.J07HQW1_03501"/>
<dbReference type="EMBL" id="KE356560">
    <property type="protein sequence ID" value="ERG93439.1"/>
    <property type="molecule type" value="Genomic_DNA"/>
</dbReference>
<feature type="compositionally biased region" description="Low complexity" evidence="4">
    <location>
        <begin position="8"/>
        <end position="19"/>
    </location>
</feature>
<dbReference type="GO" id="GO:0004177">
    <property type="term" value="F:aminopeptidase activity"/>
    <property type="evidence" value="ECO:0007669"/>
    <property type="project" value="UniProtKB-KW"/>
</dbReference>
<accession>U1MT78</accession>
<keyword evidence="1 3" id="KW-0479">Metal-binding</keyword>
<evidence type="ECO:0000256" key="3">
    <source>
        <dbReference type="RuleBase" id="RU000590"/>
    </source>
</evidence>
<keyword evidence="7" id="KW-0031">Aminopeptidase</keyword>
<gene>
    <name evidence="7" type="ORF">J07HQW1_03501</name>
</gene>
<organism evidence="7 8">
    <name type="scientific">Haloquadratum walsbyi J07HQW1</name>
    <dbReference type="NCBI Taxonomy" id="1238424"/>
    <lineage>
        <taxon>Archaea</taxon>
        <taxon>Methanobacteriati</taxon>
        <taxon>Methanobacteriota</taxon>
        <taxon>Stenosarchaea group</taxon>
        <taxon>Halobacteria</taxon>
        <taxon>Halobacteriales</taxon>
        <taxon>Haloferacaceae</taxon>
        <taxon>Haloquadratum</taxon>
    </lineage>
</organism>
<dbReference type="Pfam" id="PF01321">
    <property type="entry name" value="Creatinase_N"/>
    <property type="match status" value="1"/>
</dbReference>
<evidence type="ECO:0000259" key="5">
    <source>
        <dbReference type="Pfam" id="PF00557"/>
    </source>
</evidence>
<evidence type="ECO:0000313" key="8">
    <source>
        <dbReference type="Proteomes" id="UP000030649"/>
    </source>
</evidence>
<evidence type="ECO:0000313" key="7">
    <source>
        <dbReference type="EMBL" id="ERG93439.1"/>
    </source>
</evidence>
<keyword evidence="7" id="KW-0645">Protease</keyword>